<accession>V6LAE7</accession>
<name>V6LAE7_9EUKA</name>
<evidence type="ECO:0000313" key="1">
    <source>
        <dbReference type="EMBL" id="EST41382.1"/>
    </source>
</evidence>
<keyword evidence="3" id="KW-1185">Reference proteome</keyword>
<organism evidence="1">
    <name type="scientific">Spironucleus salmonicida</name>
    <dbReference type="NCBI Taxonomy" id="348837"/>
    <lineage>
        <taxon>Eukaryota</taxon>
        <taxon>Metamonada</taxon>
        <taxon>Diplomonadida</taxon>
        <taxon>Hexamitidae</taxon>
        <taxon>Hexamitinae</taxon>
        <taxon>Spironucleus</taxon>
    </lineage>
</organism>
<sequence>MAYCVFYSVCTLQRRLSQNLGDWGQEEEEVGRAGQLGRFRVENRRFVGSVEQVNQELWVSGFQDRRNKGRIGCVSERHIVRNFWQYDWQELMVKVRFIPKLQNGYKIGYVDDNVIITAQRDSPNEIHDGCLFNDQSYIFAFCISISSLLTGSADFLL</sequence>
<protein>
    <submittedName>
        <fullName evidence="1">Uncharacterized protein</fullName>
    </submittedName>
</protein>
<dbReference type="VEuPathDB" id="GiardiaDB:SS50377_26529"/>
<evidence type="ECO:0000313" key="2">
    <source>
        <dbReference type="EMBL" id="KAH0572319.1"/>
    </source>
</evidence>
<dbReference type="EMBL" id="AUWU02000006">
    <property type="protein sequence ID" value="KAH0572319.1"/>
    <property type="molecule type" value="Genomic_DNA"/>
</dbReference>
<gene>
    <name evidence="1" type="ORF">SS50377_19098</name>
    <name evidence="2" type="ORF">SS50377_26529</name>
</gene>
<dbReference type="EMBL" id="KI546170">
    <property type="protein sequence ID" value="EST41382.1"/>
    <property type="molecule type" value="Genomic_DNA"/>
</dbReference>
<evidence type="ECO:0000313" key="3">
    <source>
        <dbReference type="Proteomes" id="UP000018208"/>
    </source>
</evidence>
<reference evidence="2" key="2">
    <citation type="submission" date="2020-12" db="EMBL/GenBank/DDBJ databases">
        <title>New Spironucleus salmonicida genome in near-complete chromosomes.</title>
        <authorList>
            <person name="Xu F."/>
            <person name="Kurt Z."/>
            <person name="Jimenez-Gonzalez A."/>
            <person name="Astvaldsson A."/>
            <person name="Andersson J.O."/>
            <person name="Svard S.G."/>
        </authorList>
    </citation>
    <scope>NUCLEOTIDE SEQUENCE</scope>
    <source>
        <strain evidence="2">ATCC 50377</strain>
    </source>
</reference>
<dbReference type="Proteomes" id="UP000018208">
    <property type="component" value="Unassembled WGS sequence"/>
</dbReference>
<reference evidence="1 2" key="1">
    <citation type="journal article" date="2014" name="PLoS Genet.">
        <title>The Genome of Spironucleus salmonicida Highlights a Fish Pathogen Adapted to Fluctuating Environments.</title>
        <authorList>
            <person name="Xu F."/>
            <person name="Jerlstrom-Hultqvist J."/>
            <person name="Einarsson E."/>
            <person name="Astvaldsson A."/>
            <person name="Svard S.G."/>
            <person name="Andersson J.O."/>
        </authorList>
    </citation>
    <scope>NUCLEOTIDE SEQUENCE</scope>
    <source>
        <strain evidence="2">ATCC 50377</strain>
    </source>
</reference>
<proteinExistence type="predicted"/>
<dbReference type="AlphaFoldDB" id="V6LAE7"/>